<proteinExistence type="predicted"/>
<keyword evidence="1" id="KW-0732">Signal</keyword>
<organism evidence="2 3">
    <name type="scientific">Auricularia subglabra (strain TFB-10046 / SS5)</name>
    <name type="common">White-rot fungus</name>
    <name type="synonym">Auricularia delicata (strain TFB10046)</name>
    <dbReference type="NCBI Taxonomy" id="717982"/>
    <lineage>
        <taxon>Eukaryota</taxon>
        <taxon>Fungi</taxon>
        <taxon>Dikarya</taxon>
        <taxon>Basidiomycota</taxon>
        <taxon>Agaricomycotina</taxon>
        <taxon>Agaricomycetes</taxon>
        <taxon>Auriculariales</taxon>
        <taxon>Auriculariaceae</taxon>
        <taxon>Auricularia</taxon>
    </lineage>
</organism>
<evidence type="ECO:0000313" key="3">
    <source>
        <dbReference type="Proteomes" id="UP000006514"/>
    </source>
</evidence>
<accession>J0D2Z7</accession>
<feature type="signal peptide" evidence="1">
    <location>
        <begin position="1"/>
        <end position="23"/>
    </location>
</feature>
<evidence type="ECO:0000313" key="2">
    <source>
        <dbReference type="EMBL" id="EJD33027.1"/>
    </source>
</evidence>
<protein>
    <submittedName>
        <fullName evidence="2">Uncharacterized protein</fullName>
    </submittedName>
</protein>
<evidence type="ECO:0000256" key="1">
    <source>
        <dbReference type="SAM" id="SignalP"/>
    </source>
</evidence>
<name>J0D2Z7_AURST</name>
<reference evidence="3" key="1">
    <citation type="journal article" date="2012" name="Science">
        <title>The Paleozoic origin of enzymatic lignin decomposition reconstructed from 31 fungal genomes.</title>
        <authorList>
            <person name="Floudas D."/>
            <person name="Binder M."/>
            <person name="Riley R."/>
            <person name="Barry K."/>
            <person name="Blanchette R.A."/>
            <person name="Henrissat B."/>
            <person name="Martinez A.T."/>
            <person name="Otillar R."/>
            <person name="Spatafora J.W."/>
            <person name="Yadav J.S."/>
            <person name="Aerts A."/>
            <person name="Benoit I."/>
            <person name="Boyd A."/>
            <person name="Carlson A."/>
            <person name="Copeland A."/>
            <person name="Coutinho P.M."/>
            <person name="de Vries R.P."/>
            <person name="Ferreira P."/>
            <person name="Findley K."/>
            <person name="Foster B."/>
            <person name="Gaskell J."/>
            <person name="Glotzer D."/>
            <person name="Gorecki P."/>
            <person name="Heitman J."/>
            <person name="Hesse C."/>
            <person name="Hori C."/>
            <person name="Igarashi K."/>
            <person name="Jurgens J.A."/>
            <person name="Kallen N."/>
            <person name="Kersten P."/>
            <person name="Kohler A."/>
            <person name="Kuees U."/>
            <person name="Kumar T.K.A."/>
            <person name="Kuo A."/>
            <person name="LaButti K."/>
            <person name="Larrondo L.F."/>
            <person name="Lindquist E."/>
            <person name="Ling A."/>
            <person name="Lombard V."/>
            <person name="Lucas S."/>
            <person name="Lundell T."/>
            <person name="Martin R."/>
            <person name="McLaughlin D.J."/>
            <person name="Morgenstern I."/>
            <person name="Morin E."/>
            <person name="Murat C."/>
            <person name="Nagy L.G."/>
            <person name="Nolan M."/>
            <person name="Ohm R.A."/>
            <person name="Patyshakuliyeva A."/>
            <person name="Rokas A."/>
            <person name="Ruiz-Duenas F.J."/>
            <person name="Sabat G."/>
            <person name="Salamov A."/>
            <person name="Samejima M."/>
            <person name="Schmutz J."/>
            <person name="Slot J.C."/>
            <person name="St John F."/>
            <person name="Stenlid J."/>
            <person name="Sun H."/>
            <person name="Sun S."/>
            <person name="Syed K."/>
            <person name="Tsang A."/>
            <person name="Wiebenga A."/>
            <person name="Young D."/>
            <person name="Pisabarro A."/>
            <person name="Eastwood D.C."/>
            <person name="Martin F."/>
            <person name="Cullen D."/>
            <person name="Grigoriev I.V."/>
            <person name="Hibbett D.S."/>
        </authorList>
    </citation>
    <scope>NUCLEOTIDE SEQUENCE [LARGE SCALE GENOMIC DNA]</scope>
    <source>
        <strain evidence="3">TFB10046</strain>
    </source>
</reference>
<dbReference type="EMBL" id="JH688483">
    <property type="protein sequence ID" value="EJD33027.1"/>
    <property type="molecule type" value="Genomic_DNA"/>
</dbReference>
<dbReference type="OrthoDB" id="206201at2759"/>
<dbReference type="InParanoid" id="J0D2Z7"/>
<dbReference type="Proteomes" id="UP000006514">
    <property type="component" value="Unassembled WGS sequence"/>
</dbReference>
<sequence>MCRCTQTAAAALLVISGDWPVYATFETDACDPLLADMFNLRNYVMLVHYQFKTLNIANIAAKGRHNVIIYHDSRVFGPTTGSAMLALIR</sequence>
<feature type="chain" id="PRO_5003732607" evidence="1">
    <location>
        <begin position="24"/>
        <end position="89"/>
    </location>
</feature>
<keyword evidence="3" id="KW-1185">Reference proteome</keyword>
<gene>
    <name evidence="2" type="ORF">AURDEDRAFT_177887</name>
</gene>
<dbReference type="KEGG" id="adl:AURDEDRAFT_177887"/>
<dbReference type="AlphaFoldDB" id="J0D2Z7"/>